<dbReference type="AlphaFoldDB" id="A0A9D1CPX8"/>
<reference evidence="2" key="2">
    <citation type="journal article" date="2021" name="PeerJ">
        <title>Extensive microbial diversity within the chicken gut microbiome revealed by metagenomics and culture.</title>
        <authorList>
            <person name="Gilroy R."/>
            <person name="Ravi A."/>
            <person name="Getino M."/>
            <person name="Pursley I."/>
            <person name="Horton D.L."/>
            <person name="Alikhan N.F."/>
            <person name="Baker D."/>
            <person name="Gharbi K."/>
            <person name="Hall N."/>
            <person name="Watson M."/>
            <person name="Adriaenssens E.M."/>
            <person name="Foster-Nyarko E."/>
            <person name="Jarju S."/>
            <person name="Secka A."/>
            <person name="Antonio M."/>
            <person name="Oren A."/>
            <person name="Chaudhuri R.R."/>
            <person name="La Ragione R."/>
            <person name="Hildebrand F."/>
            <person name="Pallen M.J."/>
        </authorList>
    </citation>
    <scope>NUCLEOTIDE SEQUENCE</scope>
    <source>
        <strain evidence="2">ChiSxjej2B14-6234</strain>
    </source>
</reference>
<sequence>MSYAFCLVSPLEKVFWDEPPRPLAQGAVLSAWRGTRASVQLACRGGDPARFDVRVLGAPCAPRVRAVGCVPSDFPCYERRDGDYLRDTPGLFPDPLMPMERPQILALPGQYRSVLLTFDVPQDARTGDHAVEVEIRPAQGGGDDVRVLRFTLRVLAAELDAQTLWHTEWFHADCLAQYYRVEPFSEAHWAILERFIEAAAREHGVNALLTPVFTPPLDTAVGGERLCVQLVEIFREEGAYSFDFARLDRWAAICRRHGVKALEIAHLFTQWGAEATPNVYVWEGGRRVRAFGWDVPATSPEYRRLLCALLPALRARLASLGYDDAHVICHISDEPSRGHEPSYRAARAQAADLLAGCRVVDALSDLTFYQQGLVEHPVVAVDHIEPFVQAGVPGLWAYYCCAQCVDVPNRFLAMPLSRCRVLGVLLYLYRIEGFLHWGYNFYNTQYSLRPVDPFFETHANYAFPSGDAYLVYPGPNGEPLSSLRAEAQADALVDLRALRQLERLAGRAFTVRLVLETAGMREMTFARYPRGADFLLRLRERVADEIDARLS</sequence>
<reference evidence="2" key="1">
    <citation type="submission" date="2020-10" db="EMBL/GenBank/DDBJ databases">
        <authorList>
            <person name="Gilroy R."/>
        </authorList>
    </citation>
    <scope>NUCLEOTIDE SEQUENCE</scope>
    <source>
        <strain evidence="2">ChiSxjej2B14-6234</strain>
    </source>
</reference>
<evidence type="ECO:0000313" key="2">
    <source>
        <dbReference type="EMBL" id="HIQ71060.1"/>
    </source>
</evidence>
<dbReference type="EMBL" id="DVFJ01000006">
    <property type="protein sequence ID" value="HIQ71060.1"/>
    <property type="molecule type" value="Genomic_DNA"/>
</dbReference>
<organism evidence="2 3">
    <name type="scientific">Candidatus Onthenecus intestinigallinarum</name>
    <dbReference type="NCBI Taxonomy" id="2840875"/>
    <lineage>
        <taxon>Bacteria</taxon>
        <taxon>Bacillati</taxon>
        <taxon>Bacillota</taxon>
        <taxon>Clostridia</taxon>
        <taxon>Eubacteriales</taxon>
        <taxon>Candidatus Onthenecus</taxon>
    </lineage>
</organism>
<protein>
    <submittedName>
        <fullName evidence="2">DUF4091 domain-containing protein</fullName>
    </submittedName>
</protein>
<dbReference type="InterPro" id="IPR025150">
    <property type="entry name" value="GH123_cat"/>
</dbReference>
<accession>A0A9D1CPX8</accession>
<dbReference type="Gene3D" id="3.20.20.80">
    <property type="entry name" value="Glycosidases"/>
    <property type="match status" value="1"/>
</dbReference>
<evidence type="ECO:0000259" key="1">
    <source>
        <dbReference type="Pfam" id="PF13320"/>
    </source>
</evidence>
<dbReference type="Proteomes" id="UP000886887">
    <property type="component" value="Unassembled WGS sequence"/>
</dbReference>
<gene>
    <name evidence="2" type="ORF">IAB73_02465</name>
</gene>
<comment type="caution">
    <text evidence="2">The sequence shown here is derived from an EMBL/GenBank/DDBJ whole genome shotgun (WGS) entry which is preliminary data.</text>
</comment>
<proteinExistence type="predicted"/>
<feature type="domain" description="Glycoside hydrolase 123 catalytic" evidence="1">
    <location>
        <begin position="169"/>
        <end position="500"/>
    </location>
</feature>
<evidence type="ECO:0000313" key="3">
    <source>
        <dbReference type="Proteomes" id="UP000886887"/>
    </source>
</evidence>
<name>A0A9D1CPX8_9FIRM</name>
<dbReference type="Pfam" id="PF13320">
    <property type="entry name" value="GH123_cat"/>
    <property type="match status" value="1"/>
</dbReference>